<protein>
    <submittedName>
        <fullName evidence="8">Chaperonin 10-like protein</fullName>
    </submittedName>
</protein>
<accession>A0AAE0LZ25</accession>
<dbReference type="InterPro" id="IPR013154">
    <property type="entry name" value="ADH-like_N"/>
</dbReference>
<dbReference type="PANTHER" id="PTHR43350">
    <property type="entry name" value="NAD-DEPENDENT ALCOHOL DEHYDROGENASE"/>
    <property type="match status" value="1"/>
</dbReference>
<evidence type="ECO:0000256" key="2">
    <source>
        <dbReference type="ARBA" id="ARBA00008072"/>
    </source>
</evidence>
<dbReference type="InterPro" id="IPR036291">
    <property type="entry name" value="NAD(P)-bd_dom_sf"/>
</dbReference>
<dbReference type="InterPro" id="IPR002328">
    <property type="entry name" value="ADH_Zn_CS"/>
</dbReference>
<dbReference type="Gene3D" id="3.40.50.720">
    <property type="entry name" value="NAD(P)-binding Rossmann-like Domain"/>
    <property type="match status" value="1"/>
</dbReference>
<dbReference type="EMBL" id="JAUEDM010000008">
    <property type="protein sequence ID" value="KAK3312933.1"/>
    <property type="molecule type" value="Genomic_DNA"/>
</dbReference>
<reference evidence="8" key="2">
    <citation type="submission" date="2023-06" db="EMBL/GenBank/DDBJ databases">
        <authorList>
            <consortium name="Lawrence Berkeley National Laboratory"/>
            <person name="Haridas S."/>
            <person name="Hensen N."/>
            <person name="Bonometti L."/>
            <person name="Westerberg I."/>
            <person name="Brannstrom I.O."/>
            <person name="Guillou S."/>
            <person name="Cros-Aarteil S."/>
            <person name="Calhoun S."/>
            <person name="Kuo A."/>
            <person name="Mondo S."/>
            <person name="Pangilinan J."/>
            <person name="Riley R."/>
            <person name="Labutti K."/>
            <person name="Andreopoulos B."/>
            <person name="Lipzen A."/>
            <person name="Chen C."/>
            <person name="Yanf M."/>
            <person name="Daum C."/>
            <person name="Ng V."/>
            <person name="Clum A."/>
            <person name="Steindorff A."/>
            <person name="Ohm R."/>
            <person name="Martin F."/>
            <person name="Silar P."/>
            <person name="Natvig D."/>
            <person name="Lalanne C."/>
            <person name="Gautier V."/>
            <person name="Ament-Velasquez S.L."/>
            <person name="Kruys A."/>
            <person name="Hutchinson M.I."/>
            <person name="Powell A.J."/>
            <person name="Barry K."/>
            <person name="Miller A.N."/>
            <person name="Grigoriev I.V."/>
            <person name="Debuchy R."/>
            <person name="Gladieux P."/>
            <person name="Thoren M.H."/>
            <person name="Johannesson H."/>
        </authorList>
    </citation>
    <scope>NUCLEOTIDE SEQUENCE</scope>
    <source>
        <strain evidence="8">CBS 118394</strain>
    </source>
</reference>
<keyword evidence="4 6" id="KW-0862">Zinc</keyword>
<dbReference type="InterPro" id="IPR020843">
    <property type="entry name" value="ER"/>
</dbReference>
<evidence type="ECO:0000256" key="4">
    <source>
        <dbReference type="ARBA" id="ARBA00022833"/>
    </source>
</evidence>
<feature type="domain" description="Enoyl reductase (ER)" evidence="7">
    <location>
        <begin position="16"/>
        <end position="373"/>
    </location>
</feature>
<keyword evidence="3 6" id="KW-0479">Metal-binding</keyword>
<evidence type="ECO:0000256" key="5">
    <source>
        <dbReference type="ARBA" id="ARBA00023002"/>
    </source>
</evidence>
<dbReference type="Pfam" id="PF00107">
    <property type="entry name" value="ADH_zinc_N"/>
    <property type="match status" value="1"/>
</dbReference>
<dbReference type="Gene3D" id="3.90.180.10">
    <property type="entry name" value="Medium-chain alcohol dehydrogenases, catalytic domain"/>
    <property type="match status" value="1"/>
</dbReference>
<dbReference type="Pfam" id="PF08240">
    <property type="entry name" value="ADH_N"/>
    <property type="match status" value="1"/>
</dbReference>
<sequence>MEFPLETEALVVMAPGAPFTLTPVVIDELRPDEVLVEMKYSGLCHTDLLVHKGALPILELPAIPGHEGAGIIRAIGSEVRDRSLSVGDYVLLSFTVCGKCAPCSEKRLTKCVAHTRLNFQSTRQSDGSTSARLRDGTPVRSQFFGQSSFARVSAVQEHCVVRCPYPDELALYSPMGCGFQTGAGTVLNILKPKEYHSIVIFGIGSVGCAALMAAAHLQLKQIVAVDIVDRKLNIARQLGATHTLNSSGVESVAEELRRITNGGPNFAVDSTGVPRVIEQMVGGLGFGGTAASIGAPPVGSKIQMDVASFFYANKNFLSIIEGDSYPPTFIPELIDLHRQGRFPIDKICKVYPIKDIDVAVAEMKAGEVIKPVLEWT</sequence>
<comment type="caution">
    <text evidence="8">The sequence shown here is derived from an EMBL/GenBank/DDBJ whole genome shotgun (WGS) entry which is preliminary data.</text>
</comment>
<dbReference type="InterPro" id="IPR011032">
    <property type="entry name" value="GroES-like_sf"/>
</dbReference>
<dbReference type="SUPFAM" id="SSF50129">
    <property type="entry name" value="GroES-like"/>
    <property type="match status" value="1"/>
</dbReference>
<reference evidence="8" key="1">
    <citation type="journal article" date="2023" name="Mol. Phylogenet. Evol.">
        <title>Genome-scale phylogeny and comparative genomics of the fungal order Sordariales.</title>
        <authorList>
            <person name="Hensen N."/>
            <person name="Bonometti L."/>
            <person name="Westerberg I."/>
            <person name="Brannstrom I.O."/>
            <person name="Guillou S."/>
            <person name="Cros-Aarteil S."/>
            <person name="Calhoun S."/>
            <person name="Haridas S."/>
            <person name="Kuo A."/>
            <person name="Mondo S."/>
            <person name="Pangilinan J."/>
            <person name="Riley R."/>
            <person name="LaButti K."/>
            <person name="Andreopoulos B."/>
            <person name="Lipzen A."/>
            <person name="Chen C."/>
            <person name="Yan M."/>
            <person name="Daum C."/>
            <person name="Ng V."/>
            <person name="Clum A."/>
            <person name="Steindorff A."/>
            <person name="Ohm R.A."/>
            <person name="Martin F."/>
            <person name="Silar P."/>
            <person name="Natvig D.O."/>
            <person name="Lalanne C."/>
            <person name="Gautier V."/>
            <person name="Ament-Velasquez S.L."/>
            <person name="Kruys A."/>
            <person name="Hutchinson M.I."/>
            <person name="Powell A.J."/>
            <person name="Barry K."/>
            <person name="Miller A.N."/>
            <person name="Grigoriev I.V."/>
            <person name="Debuchy R."/>
            <person name="Gladieux P."/>
            <person name="Hiltunen Thoren M."/>
            <person name="Johannesson H."/>
        </authorList>
    </citation>
    <scope>NUCLEOTIDE SEQUENCE</scope>
    <source>
        <strain evidence="8">CBS 118394</strain>
    </source>
</reference>
<dbReference type="PROSITE" id="PS00059">
    <property type="entry name" value="ADH_ZINC"/>
    <property type="match status" value="1"/>
</dbReference>
<evidence type="ECO:0000256" key="6">
    <source>
        <dbReference type="RuleBase" id="RU361277"/>
    </source>
</evidence>
<dbReference type="GO" id="GO:0008270">
    <property type="term" value="F:zinc ion binding"/>
    <property type="evidence" value="ECO:0007669"/>
    <property type="project" value="InterPro"/>
</dbReference>
<evidence type="ECO:0000256" key="1">
    <source>
        <dbReference type="ARBA" id="ARBA00001947"/>
    </source>
</evidence>
<name>A0AAE0LZ25_9PEZI</name>
<evidence type="ECO:0000313" key="8">
    <source>
        <dbReference type="EMBL" id="KAK3312933.1"/>
    </source>
</evidence>
<dbReference type="InterPro" id="IPR013149">
    <property type="entry name" value="ADH-like_C"/>
</dbReference>
<comment type="cofactor">
    <cofactor evidence="1 6">
        <name>Zn(2+)</name>
        <dbReference type="ChEBI" id="CHEBI:29105"/>
    </cofactor>
</comment>
<proteinExistence type="inferred from homology"/>
<evidence type="ECO:0000256" key="3">
    <source>
        <dbReference type="ARBA" id="ARBA00022723"/>
    </source>
</evidence>
<dbReference type="CDD" id="cd08278">
    <property type="entry name" value="benzyl_alcohol_DH"/>
    <property type="match status" value="1"/>
</dbReference>
<evidence type="ECO:0000259" key="7">
    <source>
        <dbReference type="SMART" id="SM00829"/>
    </source>
</evidence>
<evidence type="ECO:0000313" key="9">
    <source>
        <dbReference type="Proteomes" id="UP001283341"/>
    </source>
</evidence>
<keyword evidence="5" id="KW-0560">Oxidoreductase</keyword>
<keyword evidence="9" id="KW-1185">Reference proteome</keyword>
<organism evidence="8 9">
    <name type="scientific">Apodospora peruviana</name>
    <dbReference type="NCBI Taxonomy" id="516989"/>
    <lineage>
        <taxon>Eukaryota</taxon>
        <taxon>Fungi</taxon>
        <taxon>Dikarya</taxon>
        <taxon>Ascomycota</taxon>
        <taxon>Pezizomycotina</taxon>
        <taxon>Sordariomycetes</taxon>
        <taxon>Sordariomycetidae</taxon>
        <taxon>Sordariales</taxon>
        <taxon>Lasiosphaeriaceae</taxon>
        <taxon>Apodospora</taxon>
    </lineage>
</organism>
<gene>
    <name evidence="8" type="ORF">B0H66DRAFT_383504</name>
</gene>
<dbReference type="GO" id="GO:0016491">
    <property type="term" value="F:oxidoreductase activity"/>
    <property type="evidence" value="ECO:0007669"/>
    <property type="project" value="UniProtKB-KW"/>
</dbReference>
<dbReference type="AlphaFoldDB" id="A0AAE0LZ25"/>
<dbReference type="SUPFAM" id="SSF51735">
    <property type="entry name" value="NAD(P)-binding Rossmann-fold domains"/>
    <property type="match status" value="1"/>
</dbReference>
<dbReference type="Proteomes" id="UP001283341">
    <property type="component" value="Unassembled WGS sequence"/>
</dbReference>
<dbReference type="SMART" id="SM00829">
    <property type="entry name" value="PKS_ER"/>
    <property type="match status" value="1"/>
</dbReference>
<comment type="similarity">
    <text evidence="2 6">Belongs to the zinc-containing alcohol dehydrogenase family.</text>
</comment>
<dbReference type="PANTHER" id="PTHR43350:SF20">
    <property type="entry name" value="ENOYL REDUCTASE (ER) DOMAIN-CONTAINING PROTEIN"/>
    <property type="match status" value="1"/>
</dbReference>